<feature type="transmembrane region" description="Helical" evidence="1">
    <location>
        <begin position="42"/>
        <end position="64"/>
    </location>
</feature>
<name>A0A7U3WB80_9EURY</name>
<proteinExistence type="predicted"/>
<dbReference type="RefSeq" id="WP_198063635.1">
    <property type="nucleotide sequence ID" value="NZ_CP065856.1"/>
</dbReference>
<reference evidence="2 3" key="1">
    <citation type="submission" date="2020-12" db="EMBL/GenBank/DDBJ databases">
        <title>Halosimplex halophilum sp. nov. and Halosimplex salinum sp. nov., two new members of the genus Halosimplex.</title>
        <authorList>
            <person name="Cui H.L."/>
        </authorList>
    </citation>
    <scope>NUCLEOTIDE SEQUENCE [LARGE SCALE GENOMIC DNA]</scope>
    <source>
        <strain evidence="2 3">YGH94</strain>
    </source>
</reference>
<gene>
    <name evidence="2" type="ORF">I7X12_09825</name>
</gene>
<keyword evidence="1" id="KW-0812">Transmembrane</keyword>
<dbReference type="KEGG" id="hlt:I7X12_09825"/>
<accession>A0A7U3WB80</accession>
<dbReference type="Proteomes" id="UP000595001">
    <property type="component" value="Chromosome"/>
</dbReference>
<evidence type="ECO:0000256" key="1">
    <source>
        <dbReference type="SAM" id="Phobius"/>
    </source>
</evidence>
<dbReference type="AlphaFoldDB" id="A0A7U3WB80"/>
<dbReference type="GeneID" id="60588792"/>
<evidence type="ECO:0000313" key="2">
    <source>
        <dbReference type="EMBL" id="QPV64875.1"/>
    </source>
</evidence>
<evidence type="ECO:0000313" key="3">
    <source>
        <dbReference type="Proteomes" id="UP000595001"/>
    </source>
</evidence>
<protein>
    <submittedName>
        <fullName evidence="2">Uncharacterized protein</fullName>
    </submittedName>
</protein>
<sequence>MSTRRSVARARPLGVTIICVLGGFGALFGLLGSLVVLGTNPLLGVVVMALSAGQLAAMVGLWGLHTWGWYLAVAFYGIGGLLDIVTVSPIGFAISAIVVLYLFAKRPLFH</sequence>
<organism evidence="2 3">
    <name type="scientific">Halosimplex litoreum</name>
    <dbReference type="NCBI Taxonomy" id="1198301"/>
    <lineage>
        <taxon>Archaea</taxon>
        <taxon>Methanobacteriati</taxon>
        <taxon>Methanobacteriota</taxon>
        <taxon>Stenosarchaea group</taxon>
        <taxon>Halobacteria</taxon>
        <taxon>Halobacteriales</taxon>
        <taxon>Haloarculaceae</taxon>
        <taxon>Halosimplex</taxon>
    </lineage>
</organism>
<keyword evidence="3" id="KW-1185">Reference proteome</keyword>
<feature type="transmembrane region" description="Helical" evidence="1">
    <location>
        <begin position="71"/>
        <end position="104"/>
    </location>
</feature>
<keyword evidence="1" id="KW-0472">Membrane</keyword>
<feature type="transmembrane region" description="Helical" evidence="1">
    <location>
        <begin position="12"/>
        <end position="36"/>
    </location>
</feature>
<keyword evidence="1" id="KW-1133">Transmembrane helix</keyword>
<dbReference type="EMBL" id="CP065856">
    <property type="protein sequence ID" value="QPV64875.1"/>
    <property type="molecule type" value="Genomic_DNA"/>
</dbReference>